<keyword evidence="3" id="KW-1185">Reference proteome</keyword>
<proteinExistence type="predicted"/>
<feature type="compositionally biased region" description="Basic and acidic residues" evidence="1">
    <location>
        <begin position="35"/>
        <end position="61"/>
    </location>
</feature>
<evidence type="ECO:0000313" key="3">
    <source>
        <dbReference type="Proteomes" id="UP000625033"/>
    </source>
</evidence>
<comment type="caution">
    <text evidence="2">The sequence shown here is derived from an EMBL/GenBank/DDBJ whole genome shotgun (WGS) entry which is preliminary data.</text>
</comment>
<gene>
    <name evidence="2" type="ORF">IW252_000495</name>
</gene>
<name>A0A931D829_9MICC</name>
<evidence type="ECO:0000313" key="2">
    <source>
        <dbReference type="EMBL" id="MBG6083728.1"/>
    </source>
</evidence>
<evidence type="ECO:0000256" key="1">
    <source>
        <dbReference type="SAM" id="MobiDB-lite"/>
    </source>
</evidence>
<dbReference type="Proteomes" id="UP000625033">
    <property type="component" value="Unassembled WGS sequence"/>
</dbReference>
<dbReference type="RefSeq" id="WP_196835131.1">
    <property type="nucleotide sequence ID" value="NZ_JADOTZ010000001.1"/>
</dbReference>
<organism evidence="2 3">
    <name type="scientific">Zhihengliuella flava</name>
    <dbReference type="NCBI Taxonomy" id="1285193"/>
    <lineage>
        <taxon>Bacteria</taxon>
        <taxon>Bacillati</taxon>
        <taxon>Actinomycetota</taxon>
        <taxon>Actinomycetes</taxon>
        <taxon>Micrococcales</taxon>
        <taxon>Micrococcaceae</taxon>
        <taxon>Zhihengliuella</taxon>
    </lineage>
</organism>
<sequence>MGIDGASSGTESEEPRGAPDAAAHPHINAAMERLGGLEDRPLPEHPDELDAVHEHLRRALDDEPASPSTDD</sequence>
<reference evidence="2" key="1">
    <citation type="submission" date="2020-11" db="EMBL/GenBank/DDBJ databases">
        <title>Sequencing the genomes of 1000 actinobacteria strains.</title>
        <authorList>
            <person name="Klenk H.-P."/>
        </authorList>
    </citation>
    <scope>NUCLEOTIDE SEQUENCE</scope>
    <source>
        <strain evidence="2">DSM 26152</strain>
    </source>
</reference>
<feature type="region of interest" description="Disordered" evidence="1">
    <location>
        <begin position="1"/>
        <end position="71"/>
    </location>
</feature>
<dbReference type="AlphaFoldDB" id="A0A931D829"/>
<protein>
    <submittedName>
        <fullName evidence="2">Uncharacterized protein</fullName>
    </submittedName>
</protein>
<dbReference type="EMBL" id="JADOTZ010000001">
    <property type="protein sequence ID" value="MBG6083728.1"/>
    <property type="molecule type" value="Genomic_DNA"/>
</dbReference>
<accession>A0A931D829</accession>